<dbReference type="SUPFAM" id="SSF52540">
    <property type="entry name" value="P-loop containing nucleoside triphosphate hydrolases"/>
    <property type="match status" value="1"/>
</dbReference>
<evidence type="ECO:0000256" key="7">
    <source>
        <dbReference type="HAMAP-Rule" id="MF_01454"/>
    </source>
</evidence>
<accession>A0A0G1XXU4</accession>
<evidence type="ECO:0000259" key="10">
    <source>
        <dbReference type="PROSITE" id="PS51883"/>
    </source>
</evidence>
<feature type="binding site" evidence="7">
    <location>
        <position position="192"/>
    </location>
    <ligand>
        <name>Mg(2+)</name>
        <dbReference type="ChEBI" id="CHEBI:18420"/>
    </ligand>
</feature>
<evidence type="ECO:0000256" key="4">
    <source>
        <dbReference type="ARBA" id="ARBA00022801"/>
    </source>
</evidence>
<dbReference type="GO" id="GO:0005525">
    <property type="term" value="F:GTP binding"/>
    <property type="evidence" value="ECO:0007669"/>
    <property type="project" value="UniProtKB-UniRule"/>
</dbReference>
<name>A0A0G1XXU4_9BACT</name>
<dbReference type="HAMAP" id="MF_01454">
    <property type="entry name" value="GTPase_Obg"/>
    <property type="match status" value="1"/>
</dbReference>
<feature type="binding site" evidence="7">
    <location>
        <begin position="303"/>
        <end position="305"/>
    </location>
    <ligand>
        <name>GTP</name>
        <dbReference type="ChEBI" id="CHEBI:37565"/>
    </ligand>
</feature>
<feature type="binding site" evidence="7">
    <location>
        <position position="172"/>
    </location>
    <ligand>
        <name>Mg(2+)</name>
        <dbReference type="ChEBI" id="CHEBI:18420"/>
    </ligand>
</feature>
<dbReference type="Pfam" id="PF01018">
    <property type="entry name" value="GTP1_OBG"/>
    <property type="match status" value="1"/>
</dbReference>
<dbReference type="PRINTS" id="PR00326">
    <property type="entry name" value="GTP1OBG"/>
</dbReference>
<gene>
    <name evidence="7" type="primary">obg</name>
    <name evidence="11" type="ORF">UY83_C0003G0004</name>
</gene>
<proteinExistence type="inferred from homology"/>
<dbReference type="InterPro" id="IPR027417">
    <property type="entry name" value="P-loop_NTPase"/>
</dbReference>
<dbReference type="FunFam" id="2.70.210.12:FF:000001">
    <property type="entry name" value="GTPase Obg"/>
    <property type="match status" value="1"/>
</dbReference>
<reference evidence="11 12" key="1">
    <citation type="journal article" date="2015" name="Nature">
        <title>rRNA introns, odd ribosomes, and small enigmatic genomes across a large radiation of phyla.</title>
        <authorList>
            <person name="Brown C.T."/>
            <person name="Hug L.A."/>
            <person name="Thomas B.C."/>
            <person name="Sharon I."/>
            <person name="Castelle C.J."/>
            <person name="Singh A."/>
            <person name="Wilkins M.J."/>
            <person name="Williams K.H."/>
            <person name="Banfield J.F."/>
        </authorList>
    </citation>
    <scope>NUCLEOTIDE SEQUENCE [LARGE SCALE GENOMIC DNA]</scope>
</reference>
<feature type="binding site" evidence="7">
    <location>
        <begin position="207"/>
        <end position="210"/>
    </location>
    <ligand>
        <name>GTP</name>
        <dbReference type="ChEBI" id="CHEBI:37565"/>
    </ligand>
</feature>
<evidence type="ECO:0000256" key="2">
    <source>
        <dbReference type="ARBA" id="ARBA00022490"/>
    </source>
</evidence>
<dbReference type="GO" id="GO:0000287">
    <property type="term" value="F:magnesium ion binding"/>
    <property type="evidence" value="ECO:0007669"/>
    <property type="project" value="InterPro"/>
</dbReference>
<feature type="binding site" evidence="7">
    <location>
        <begin position="275"/>
        <end position="278"/>
    </location>
    <ligand>
        <name>GTP</name>
        <dbReference type="ChEBI" id="CHEBI:37565"/>
    </ligand>
</feature>
<dbReference type="InterPro" id="IPR006073">
    <property type="entry name" value="GTP-bd"/>
</dbReference>
<comment type="subcellular location">
    <subcellularLocation>
        <location evidence="7">Cytoplasm</location>
    </subcellularLocation>
</comment>
<evidence type="ECO:0000259" key="9">
    <source>
        <dbReference type="PROSITE" id="PS51710"/>
    </source>
</evidence>
<sequence>MAFVDELIIYARAGRGGDGVVRWLHLKGKEFSGPAGGNGGDGGSVYLCAVRDIGLLARYRGAKSFEAGDGGPGESASRDGARGEDIIIDLPCGSMVRNRSTGEVFDLVLEGQKIMILRGGRGGAGNAAFKSSVNRTPRQSTPGSPGEEAGLEIELRLIADCGIIGLPNAGKTSLLNALTRAGGKVGAYPFTTLDPNLGAFFGHTLADIPGLIEGAAEGKGLGFKFLRHIARTKLLLHCVPLDSADPVKDYTAVRAELGQFEDGSLEQKPEIIVLTKSDTREKKEIRQIADKFRAIEKKVYVVSVLDDDSIKKLQDSLISLLR</sequence>
<comment type="subunit">
    <text evidence="7">Monomer.</text>
</comment>
<evidence type="ECO:0000256" key="3">
    <source>
        <dbReference type="ARBA" id="ARBA00022741"/>
    </source>
</evidence>
<comment type="caution">
    <text evidence="11">The sequence shown here is derived from an EMBL/GenBank/DDBJ whole genome shotgun (WGS) entry which is preliminary data.</text>
</comment>
<dbReference type="PANTHER" id="PTHR11702">
    <property type="entry name" value="DEVELOPMENTALLY REGULATED GTP-BINDING PROTEIN-RELATED"/>
    <property type="match status" value="1"/>
</dbReference>
<feature type="compositionally biased region" description="Polar residues" evidence="8">
    <location>
        <begin position="129"/>
        <end position="143"/>
    </location>
</feature>
<dbReference type="GO" id="GO:0042254">
    <property type="term" value="P:ribosome biogenesis"/>
    <property type="evidence" value="ECO:0007669"/>
    <property type="project" value="UniProtKB-UniRule"/>
</dbReference>
<evidence type="ECO:0000256" key="8">
    <source>
        <dbReference type="SAM" id="MobiDB-lite"/>
    </source>
</evidence>
<evidence type="ECO:0000256" key="6">
    <source>
        <dbReference type="ARBA" id="ARBA00023134"/>
    </source>
</evidence>
<keyword evidence="5 7" id="KW-0460">Magnesium</keyword>
<dbReference type="SUPFAM" id="SSF82051">
    <property type="entry name" value="Obg GTP-binding protein N-terminal domain"/>
    <property type="match status" value="1"/>
</dbReference>
<organism evidence="11 12">
    <name type="scientific">Candidatus Adlerbacteria bacterium GW2011_GWA1_54_10</name>
    <dbReference type="NCBI Taxonomy" id="1618605"/>
    <lineage>
        <taxon>Bacteria</taxon>
        <taxon>Candidatus Adleribacteriota</taxon>
    </lineage>
</organism>
<dbReference type="GO" id="GO:0003924">
    <property type="term" value="F:GTPase activity"/>
    <property type="evidence" value="ECO:0007669"/>
    <property type="project" value="UniProtKB-UniRule"/>
</dbReference>
<dbReference type="InterPro" id="IPR006169">
    <property type="entry name" value="GTP1_OBG_dom"/>
</dbReference>
<dbReference type="Proteomes" id="UP000034740">
    <property type="component" value="Unassembled WGS sequence"/>
</dbReference>
<dbReference type="NCBIfam" id="TIGR02729">
    <property type="entry name" value="Obg_CgtA"/>
    <property type="match status" value="1"/>
</dbReference>
<dbReference type="PIRSF" id="PIRSF002401">
    <property type="entry name" value="GTP_bd_Obg/CgtA"/>
    <property type="match status" value="1"/>
</dbReference>
<dbReference type="Pfam" id="PF01926">
    <property type="entry name" value="MMR_HSR1"/>
    <property type="match status" value="1"/>
</dbReference>
<keyword evidence="6 7" id="KW-0342">GTP-binding</keyword>
<dbReference type="EC" id="3.6.5.-" evidence="7"/>
<evidence type="ECO:0000256" key="1">
    <source>
        <dbReference type="ARBA" id="ARBA00007699"/>
    </source>
</evidence>
<keyword evidence="7" id="KW-0479">Metal-binding</keyword>
<protein>
    <recommendedName>
        <fullName evidence="7">GTPase Obg</fullName>
        <ecNumber evidence="7">3.6.5.-</ecNumber>
    </recommendedName>
    <alternativeName>
        <fullName evidence="7">GTP-binding protein Obg</fullName>
    </alternativeName>
</protein>
<feature type="binding site" evidence="7">
    <location>
        <begin position="190"/>
        <end position="194"/>
    </location>
    <ligand>
        <name>GTP</name>
        <dbReference type="ChEBI" id="CHEBI:37565"/>
    </ligand>
</feature>
<dbReference type="GO" id="GO:0005737">
    <property type="term" value="C:cytoplasm"/>
    <property type="evidence" value="ECO:0007669"/>
    <property type="project" value="UniProtKB-SubCell"/>
</dbReference>
<dbReference type="PANTHER" id="PTHR11702:SF31">
    <property type="entry name" value="MITOCHONDRIAL RIBOSOME-ASSOCIATED GTPASE 2"/>
    <property type="match status" value="1"/>
</dbReference>
<dbReference type="InterPro" id="IPR036726">
    <property type="entry name" value="GTP1_OBG_dom_sf"/>
</dbReference>
<dbReference type="Gene3D" id="2.70.210.12">
    <property type="entry name" value="GTP1/OBG domain"/>
    <property type="match status" value="1"/>
</dbReference>
<dbReference type="InterPro" id="IPR031167">
    <property type="entry name" value="G_OBG"/>
</dbReference>
<evidence type="ECO:0000256" key="5">
    <source>
        <dbReference type="ARBA" id="ARBA00022842"/>
    </source>
</evidence>
<comment type="similarity">
    <text evidence="1 7">Belongs to the TRAFAC class OBG-HflX-like GTPase superfamily. OBG GTPase family.</text>
</comment>
<dbReference type="AlphaFoldDB" id="A0A0G1XXU4"/>
<dbReference type="PATRIC" id="fig|1618605.3.peg.202"/>
<feature type="domain" description="OBG-type G" evidence="9">
    <location>
        <begin position="159"/>
        <end position="322"/>
    </location>
</feature>
<dbReference type="InterPro" id="IPR006074">
    <property type="entry name" value="GTP1-OBG_CS"/>
</dbReference>
<dbReference type="CDD" id="cd01898">
    <property type="entry name" value="Obg"/>
    <property type="match status" value="1"/>
</dbReference>
<evidence type="ECO:0000313" key="11">
    <source>
        <dbReference type="EMBL" id="KKW35720.1"/>
    </source>
</evidence>
<dbReference type="InterPro" id="IPR014100">
    <property type="entry name" value="GTP-bd_Obg/CgtA"/>
</dbReference>
<dbReference type="PROSITE" id="PS51710">
    <property type="entry name" value="G_OBG"/>
    <property type="match status" value="1"/>
</dbReference>
<comment type="function">
    <text evidence="7">An essential GTPase which binds GTP, GDP and possibly (p)ppGpp with moderate affinity, with high nucleotide exchange rates and a fairly low GTP hydrolysis rate. Plays a role in control of the cell cycle, stress response, ribosome biogenesis and in those bacteria that undergo differentiation, in morphogenesis control.</text>
</comment>
<feature type="domain" description="Obg" evidence="10">
    <location>
        <begin position="1"/>
        <end position="158"/>
    </location>
</feature>
<dbReference type="EMBL" id="LCRO01000003">
    <property type="protein sequence ID" value="KKW35720.1"/>
    <property type="molecule type" value="Genomic_DNA"/>
</dbReference>
<keyword evidence="4 7" id="KW-0378">Hydrolase</keyword>
<dbReference type="InterPro" id="IPR045086">
    <property type="entry name" value="OBG_GTPase"/>
</dbReference>
<feature type="region of interest" description="Disordered" evidence="8">
    <location>
        <begin position="127"/>
        <end position="147"/>
    </location>
</feature>
<comment type="caution">
    <text evidence="7">Lacks conserved residue(s) required for the propagation of feature annotation.</text>
</comment>
<evidence type="ECO:0000313" key="12">
    <source>
        <dbReference type="Proteomes" id="UP000034740"/>
    </source>
</evidence>
<dbReference type="NCBIfam" id="NF008956">
    <property type="entry name" value="PRK12299.1"/>
    <property type="match status" value="1"/>
</dbReference>
<keyword evidence="2 7" id="KW-0963">Cytoplasm</keyword>
<keyword evidence="3 7" id="KW-0547">Nucleotide-binding</keyword>
<dbReference type="PROSITE" id="PS51883">
    <property type="entry name" value="OBG"/>
    <property type="match status" value="1"/>
</dbReference>
<dbReference type="Gene3D" id="3.40.50.300">
    <property type="entry name" value="P-loop containing nucleotide triphosphate hydrolases"/>
    <property type="match status" value="1"/>
</dbReference>
<comment type="cofactor">
    <cofactor evidence="7">
        <name>Mg(2+)</name>
        <dbReference type="ChEBI" id="CHEBI:18420"/>
    </cofactor>
</comment>
<dbReference type="PROSITE" id="PS00905">
    <property type="entry name" value="GTP1_OBG"/>
    <property type="match status" value="1"/>
</dbReference>